<evidence type="ECO:0000256" key="2">
    <source>
        <dbReference type="SAM" id="Phobius"/>
    </source>
</evidence>
<sequence>MAPLAKDWEDVVYKPGEWSSMGPQNNPVNTQPVDGVLPTGIIIVIVVSVVGGLMVFGIITWCLINQSRKGKRKKAAALGRAQHYRHHRHNSPRSTRSGRGSGKKSMDQPVIQEIELHDVQGGKKPSQEIGELIVNGSTTDTCSPPARNTERAK</sequence>
<feature type="compositionally biased region" description="Basic residues" evidence="1">
    <location>
        <begin position="82"/>
        <end position="91"/>
    </location>
</feature>
<feature type="region of interest" description="Disordered" evidence="1">
    <location>
        <begin position="67"/>
        <end position="153"/>
    </location>
</feature>
<keyword evidence="2" id="KW-1133">Transmembrane helix</keyword>
<gene>
    <name evidence="3" type="ORF">MKZ38_008675</name>
</gene>
<comment type="caution">
    <text evidence="3">The sequence shown here is derived from an EMBL/GenBank/DDBJ whole genome shotgun (WGS) entry which is preliminary data.</text>
</comment>
<organism evidence="3 4">
    <name type="scientific">Zalerion maritima</name>
    <dbReference type="NCBI Taxonomy" id="339359"/>
    <lineage>
        <taxon>Eukaryota</taxon>
        <taxon>Fungi</taxon>
        <taxon>Dikarya</taxon>
        <taxon>Ascomycota</taxon>
        <taxon>Pezizomycotina</taxon>
        <taxon>Sordariomycetes</taxon>
        <taxon>Lulworthiomycetidae</taxon>
        <taxon>Lulworthiales</taxon>
        <taxon>Lulworthiaceae</taxon>
        <taxon>Zalerion</taxon>
    </lineage>
</organism>
<reference evidence="3" key="1">
    <citation type="submission" date="2022-07" db="EMBL/GenBank/DDBJ databases">
        <title>Draft genome sequence of Zalerion maritima ATCC 34329, a (micro)plastics degrading marine fungus.</title>
        <authorList>
            <person name="Paco A."/>
            <person name="Goncalves M.F.M."/>
            <person name="Rocha-Santos T.A.P."/>
            <person name="Alves A."/>
        </authorList>
    </citation>
    <scope>NUCLEOTIDE SEQUENCE</scope>
    <source>
        <strain evidence="3">ATCC 34329</strain>
    </source>
</reference>
<dbReference type="EMBL" id="JAKWBI020000605">
    <property type="protein sequence ID" value="KAJ2893440.1"/>
    <property type="molecule type" value="Genomic_DNA"/>
</dbReference>
<evidence type="ECO:0000313" key="4">
    <source>
        <dbReference type="Proteomes" id="UP001201980"/>
    </source>
</evidence>
<evidence type="ECO:0000313" key="3">
    <source>
        <dbReference type="EMBL" id="KAJ2893440.1"/>
    </source>
</evidence>
<keyword evidence="4" id="KW-1185">Reference proteome</keyword>
<accession>A0AAD5WNI8</accession>
<dbReference type="AlphaFoldDB" id="A0AAD5WNI8"/>
<evidence type="ECO:0000256" key="1">
    <source>
        <dbReference type="SAM" id="MobiDB-lite"/>
    </source>
</evidence>
<dbReference type="Proteomes" id="UP001201980">
    <property type="component" value="Unassembled WGS sequence"/>
</dbReference>
<keyword evidence="2" id="KW-0472">Membrane</keyword>
<feature type="transmembrane region" description="Helical" evidence="2">
    <location>
        <begin position="41"/>
        <end position="64"/>
    </location>
</feature>
<protein>
    <submittedName>
        <fullName evidence="3">Uncharacterized protein</fullName>
    </submittedName>
</protein>
<keyword evidence="2" id="KW-0812">Transmembrane</keyword>
<proteinExistence type="predicted"/>
<name>A0AAD5WNI8_9PEZI</name>